<sequence>MENAFYCLLSSESAEHCAQVECFLGPDKPVLDDDVAEPWQACYRALEFVVEPVYLQREDNRRLWAGWDIHAGFEVAQTLIAACREAGCEVWVPTLWLGGDVLAIENPHDLYAPKALKMLKEDSVFDESKLIKLLKKRLPDA</sequence>
<reference evidence="1 2" key="1">
    <citation type="submission" date="2016-10" db="EMBL/GenBank/DDBJ databases">
        <authorList>
            <person name="de Groot N.N."/>
        </authorList>
    </citation>
    <scope>NUCLEOTIDE SEQUENCE [LARGE SCALE GENOMIC DNA]</scope>
    <source>
        <strain evidence="1 2">JCM 19513</strain>
    </source>
</reference>
<dbReference type="Proteomes" id="UP000185766">
    <property type="component" value="Unassembled WGS sequence"/>
</dbReference>
<protein>
    <submittedName>
        <fullName evidence="1">Uncharacterized protein</fullName>
    </submittedName>
</protein>
<dbReference type="EMBL" id="FOAS01000009">
    <property type="protein sequence ID" value="SEL23198.1"/>
    <property type="molecule type" value="Genomic_DNA"/>
</dbReference>
<evidence type="ECO:0000313" key="2">
    <source>
        <dbReference type="Proteomes" id="UP000185766"/>
    </source>
</evidence>
<keyword evidence="2" id="KW-1185">Reference proteome</keyword>
<proteinExistence type="predicted"/>
<gene>
    <name evidence="1" type="ORF">SAMN05216214_109164</name>
</gene>
<accession>A0A1H7NJL7</accession>
<name>A0A1H7NJL7_9GAMM</name>
<dbReference type="AlphaFoldDB" id="A0A1H7NJL7"/>
<dbReference type="RefSeq" id="WP_074868137.1">
    <property type="nucleotide sequence ID" value="NZ_FOAS01000009.1"/>
</dbReference>
<organism evidence="1 2">
    <name type="scientific">Atopomonas hussainii</name>
    <dbReference type="NCBI Taxonomy" id="1429083"/>
    <lineage>
        <taxon>Bacteria</taxon>
        <taxon>Pseudomonadati</taxon>
        <taxon>Pseudomonadota</taxon>
        <taxon>Gammaproteobacteria</taxon>
        <taxon>Pseudomonadales</taxon>
        <taxon>Pseudomonadaceae</taxon>
        <taxon>Atopomonas</taxon>
    </lineage>
</organism>
<evidence type="ECO:0000313" key="1">
    <source>
        <dbReference type="EMBL" id="SEL23198.1"/>
    </source>
</evidence>